<dbReference type="EMBL" id="MU794846">
    <property type="protein sequence ID" value="KAJ3779468.1"/>
    <property type="molecule type" value="Genomic_DNA"/>
</dbReference>
<gene>
    <name evidence="2" type="ORF">GGU10DRAFT_382489</name>
</gene>
<accession>A0AA38KVY7</accession>
<organism evidence="2 3">
    <name type="scientific">Lentinula aff. detonsa</name>
    <dbReference type="NCBI Taxonomy" id="2804958"/>
    <lineage>
        <taxon>Eukaryota</taxon>
        <taxon>Fungi</taxon>
        <taxon>Dikarya</taxon>
        <taxon>Basidiomycota</taxon>
        <taxon>Agaricomycotina</taxon>
        <taxon>Agaricomycetes</taxon>
        <taxon>Agaricomycetidae</taxon>
        <taxon>Agaricales</taxon>
        <taxon>Marasmiineae</taxon>
        <taxon>Omphalotaceae</taxon>
        <taxon>Lentinula</taxon>
    </lineage>
</organism>
<evidence type="ECO:0008006" key="4">
    <source>
        <dbReference type="Google" id="ProtNLM"/>
    </source>
</evidence>
<proteinExistence type="predicted"/>
<dbReference type="AlphaFoldDB" id="A0AA38KVY7"/>
<keyword evidence="3" id="KW-1185">Reference proteome</keyword>
<comment type="caution">
    <text evidence="2">The sequence shown here is derived from an EMBL/GenBank/DDBJ whole genome shotgun (WGS) entry which is preliminary data.</text>
</comment>
<reference evidence="2" key="1">
    <citation type="submission" date="2022-08" db="EMBL/GenBank/DDBJ databases">
        <authorList>
            <consortium name="DOE Joint Genome Institute"/>
            <person name="Min B."/>
            <person name="Riley R."/>
            <person name="Sierra-Patev S."/>
            <person name="Naranjo-Ortiz M."/>
            <person name="Looney B."/>
            <person name="Konkel Z."/>
            <person name="Slot J.C."/>
            <person name="Sakamoto Y."/>
            <person name="Steenwyk J.L."/>
            <person name="Rokas A."/>
            <person name="Carro J."/>
            <person name="Camarero S."/>
            <person name="Ferreira P."/>
            <person name="Molpeceres G."/>
            <person name="Ruiz-Duenas F.J."/>
            <person name="Serrano A."/>
            <person name="Henrissat B."/>
            <person name="Drula E."/>
            <person name="Hughes K.W."/>
            <person name="Mata J.L."/>
            <person name="Ishikawa N.K."/>
            <person name="Vargas-Isla R."/>
            <person name="Ushijima S."/>
            <person name="Smith C.A."/>
            <person name="Ahrendt S."/>
            <person name="Andreopoulos W."/>
            <person name="He G."/>
            <person name="Labutti K."/>
            <person name="Lipzen A."/>
            <person name="Ng V."/>
            <person name="Sandor L."/>
            <person name="Barry K."/>
            <person name="Martinez A.T."/>
            <person name="Xiao Y."/>
            <person name="Gibbons J.G."/>
            <person name="Terashima K."/>
            <person name="Hibbett D.S."/>
            <person name="Grigoriev I.V."/>
        </authorList>
    </citation>
    <scope>NUCLEOTIDE SEQUENCE</scope>
    <source>
        <strain evidence="2">TFB10291</strain>
    </source>
</reference>
<feature type="region of interest" description="Disordered" evidence="1">
    <location>
        <begin position="38"/>
        <end position="61"/>
    </location>
</feature>
<protein>
    <recommendedName>
        <fullName evidence="4">KOW domain-containing protein</fullName>
    </recommendedName>
</protein>
<dbReference type="Proteomes" id="UP001163798">
    <property type="component" value="Unassembled WGS sequence"/>
</dbReference>
<sequence length="289" mass="32198">IKRGLYRGDVGLVVDDYRYDDSTTGVKVLVVPRLEFSNEDGPPTSSSSKRKHLPSRPSPQLFNPSRCIQDQLFCREKHVYSYKSWCFEYGLQLKTYNKLTLSPAREIPAAICHLFMESKEKAANENALIEMPVPSFWRFETGDHIIIYSPTGAKFGTIVSLTENYNTLLPQKISSWENSLRSSPESTLEKKGFVVAKTDALLGICAGSRTNGLDFRVHVNSVKLTTPDFSNTGVPWVDVEVKIQSGPFTGSIGIVKDVRISSAQSLLITVRLTNGLECIVGYRAVRELA</sequence>
<evidence type="ECO:0000313" key="3">
    <source>
        <dbReference type="Proteomes" id="UP001163798"/>
    </source>
</evidence>
<evidence type="ECO:0000313" key="2">
    <source>
        <dbReference type="EMBL" id="KAJ3779468.1"/>
    </source>
</evidence>
<feature type="non-terminal residue" evidence="2">
    <location>
        <position position="289"/>
    </location>
</feature>
<evidence type="ECO:0000256" key="1">
    <source>
        <dbReference type="SAM" id="MobiDB-lite"/>
    </source>
</evidence>
<name>A0AA38KVY7_9AGAR</name>